<evidence type="ECO:0000256" key="1">
    <source>
        <dbReference type="ARBA" id="ARBA00009080"/>
    </source>
</evidence>
<evidence type="ECO:0000313" key="7">
    <source>
        <dbReference type="Proteomes" id="UP000094580"/>
    </source>
</evidence>
<proteinExistence type="inferred from homology"/>
<keyword evidence="3" id="KW-0520">NAD</keyword>
<organism evidence="6 7">
    <name type="scientific">Gottfriedia luciferensis</name>
    <dbReference type="NCBI Taxonomy" id="178774"/>
    <lineage>
        <taxon>Bacteria</taxon>
        <taxon>Bacillati</taxon>
        <taxon>Bacillota</taxon>
        <taxon>Bacilli</taxon>
        <taxon>Bacillales</taxon>
        <taxon>Bacillaceae</taxon>
        <taxon>Gottfriedia</taxon>
    </lineage>
</organism>
<dbReference type="EMBL" id="MDKC01000037">
    <property type="protein sequence ID" value="ODG89746.1"/>
    <property type="molecule type" value="Genomic_DNA"/>
</dbReference>
<dbReference type="InterPro" id="IPR008927">
    <property type="entry name" value="6-PGluconate_DH-like_C_sf"/>
</dbReference>
<dbReference type="PIRSF" id="PIRSF000103">
    <property type="entry name" value="HIBADH"/>
    <property type="match status" value="1"/>
</dbReference>
<comment type="caution">
    <text evidence="6">The sequence shown here is derived from an EMBL/GenBank/DDBJ whole genome shotgun (WGS) entry which is preliminary data.</text>
</comment>
<dbReference type="Proteomes" id="UP000094580">
    <property type="component" value="Unassembled WGS sequence"/>
</dbReference>
<dbReference type="PANTHER" id="PTHR43060:SF15">
    <property type="entry name" value="3-HYDROXYISOBUTYRATE DEHYDROGENASE-LIKE 1, MITOCHONDRIAL-RELATED"/>
    <property type="match status" value="1"/>
</dbReference>
<dbReference type="SUPFAM" id="SSF51735">
    <property type="entry name" value="NAD(P)-binding Rossmann-fold domains"/>
    <property type="match status" value="1"/>
</dbReference>
<protein>
    <submittedName>
        <fullName evidence="6">Oxidoreductase</fullName>
    </submittedName>
</protein>
<dbReference type="InterPro" id="IPR013328">
    <property type="entry name" value="6PGD_dom2"/>
</dbReference>
<dbReference type="Pfam" id="PF03446">
    <property type="entry name" value="NAD_binding_2"/>
    <property type="match status" value="1"/>
</dbReference>
<comment type="similarity">
    <text evidence="1">Belongs to the HIBADH-related family.</text>
</comment>
<dbReference type="InterPro" id="IPR006115">
    <property type="entry name" value="6PGDH_NADP-bd"/>
</dbReference>
<dbReference type="InterPro" id="IPR015815">
    <property type="entry name" value="HIBADH-related"/>
</dbReference>
<dbReference type="SUPFAM" id="SSF48179">
    <property type="entry name" value="6-phosphogluconate dehydrogenase C-terminal domain-like"/>
    <property type="match status" value="1"/>
</dbReference>
<evidence type="ECO:0000259" key="5">
    <source>
        <dbReference type="Pfam" id="PF14833"/>
    </source>
</evidence>
<dbReference type="InterPro" id="IPR036291">
    <property type="entry name" value="NAD(P)-bd_dom_sf"/>
</dbReference>
<feature type="domain" description="3-hydroxyisobutyrate dehydrogenase-like NAD-binding" evidence="5">
    <location>
        <begin position="172"/>
        <end position="292"/>
    </location>
</feature>
<dbReference type="Gene3D" id="3.40.50.720">
    <property type="entry name" value="NAD(P)-binding Rossmann-like Domain"/>
    <property type="match status" value="1"/>
</dbReference>
<accession>A0ABX2ZJ64</accession>
<feature type="domain" description="6-phosphogluconate dehydrogenase NADP-binding" evidence="4">
    <location>
        <begin position="10"/>
        <end position="169"/>
    </location>
</feature>
<evidence type="ECO:0000256" key="3">
    <source>
        <dbReference type="ARBA" id="ARBA00023027"/>
    </source>
</evidence>
<sequence>MEAINLKDLQVGFIGIGVMGKSMAKHLINAGAKLHIYNRTKEKANELIDLGATWYDTPKELAPNCQVICTMVGYPSDLEEVYFGDYGIIQSAAKGTTFIDFTTSTPTLAKKINELTKSVGMSSLDAPVSGGDLGAREARLAIMVGGEEETFHKMSALFDVLGKNIAYHGNAGSGQHVKMCNQIAIASGMLGVCEALAYAKAAGLDGEKVLGSISTGAAGSWSLSNLAPRVLRGDFEPGFYIKHFIKDMGIAIEEAEKMELNLPGLFLAKKCYDELSKNGLDEKGTQALYTLYDPSHHIQ</sequence>
<keyword evidence="7" id="KW-1185">Reference proteome</keyword>
<dbReference type="PANTHER" id="PTHR43060">
    <property type="entry name" value="3-HYDROXYISOBUTYRATE DEHYDROGENASE-LIKE 1, MITOCHONDRIAL-RELATED"/>
    <property type="match status" value="1"/>
</dbReference>
<dbReference type="Gene3D" id="1.10.1040.10">
    <property type="entry name" value="N-(1-d-carboxylethyl)-l-norvaline Dehydrogenase, domain 2"/>
    <property type="match status" value="1"/>
</dbReference>
<gene>
    <name evidence="6" type="ORF">BED47_15140</name>
</gene>
<name>A0ABX2ZJ64_9BACI</name>
<evidence type="ECO:0000256" key="2">
    <source>
        <dbReference type="ARBA" id="ARBA00023002"/>
    </source>
</evidence>
<evidence type="ECO:0000313" key="6">
    <source>
        <dbReference type="EMBL" id="ODG89746.1"/>
    </source>
</evidence>
<evidence type="ECO:0000259" key="4">
    <source>
        <dbReference type="Pfam" id="PF03446"/>
    </source>
</evidence>
<dbReference type="Pfam" id="PF14833">
    <property type="entry name" value="NAD_binding_11"/>
    <property type="match status" value="1"/>
</dbReference>
<keyword evidence="2" id="KW-0560">Oxidoreductase</keyword>
<reference evidence="6 7" key="1">
    <citation type="submission" date="2016-07" db="EMBL/GenBank/DDBJ databases">
        <authorList>
            <person name="Townsley L."/>
            <person name="Shank E.A."/>
        </authorList>
    </citation>
    <scope>NUCLEOTIDE SEQUENCE [LARGE SCALE GENOMIC DNA]</scope>
    <source>
        <strain evidence="6 7">CH01</strain>
    </source>
</reference>
<dbReference type="InterPro" id="IPR029154">
    <property type="entry name" value="HIBADH-like_NADP-bd"/>
</dbReference>